<evidence type="ECO:0000256" key="3">
    <source>
        <dbReference type="ARBA" id="ARBA00023125"/>
    </source>
</evidence>
<proteinExistence type="inferred from homology"/>
<gene>
    <name evidence="5" type="ORF">SDC9_44146</name>
</gene>
<name>A0A644W2J3_9ZZZZ</name>
<protein>
    <recommendedName>
        <fullName evidence="4">Type I restriction modification DNA specificity domain-containing protein</fullName>
    </recommendedName>
</protein>
<feature type="domain" description="Type I restriction modification DNA specificity" evidence="4">
    <location>
        <begin position="20"/>
        <end position="198"/>
    </location>
</feature>
<reference evidence="5" key="1">
    <citation type="submission" date="2019-08" db="EMBL/GenBank/DDBJ databases">
        <authorList>
            <person name="Kucharzyk K."/>
            <person name="Murdoch R.W."/>
            <person name="Higgins S."/>
            <person name="Loffler F."/>
        </authorList>
    </citation>
    <scope>NUCLEOTIDE SEQUENCE</scope>
</reference>
<dbReference type="AlphaFoldDB" id="A0A644W2J3"/>
<dbReference type="PANTHER" id="PTHR30408:SF12">
    <property type="entry name" value="TYPE I RESTRICTION ENZYME MJAVIII SPECIFICITY SUBUNIT"/>
    <property type="match status" value="1"/>
</dbReference>
<dbReference type="Pfam" id="PF01420">
    <property type="entry name" value="Methylase_S"/>
    <property type="match status" value="2"/>
</dbReference>
<evidence type="ECO:0000259" key="4">
    <source>
        <dbReference type="Pfam" id="PF01420"/>
    </source>
</evidence>
<keyword evidence="3" id="KW-0238">DNA-binding</keyword>
<dbReference type="Gene3D" id="3.90.220.20">
    <property type="entry name" value="DNA methylase specificity domains"/>
    <property type="match status" value="2"/>
</dbReference>
<evidence type="ECO:0000256" key="2">
    <source>
        <dbReference type="ARBA" id="ARBA00022747"/>
    </source>
</evidence>
<dbReference type="CDD" id="cd17283">
    <property type="entry name" value="RMtype1_S_Hpy180ORF7835P_TRD2-CR2_like"/>
    <property type="match status" value="1"/>
</dbReference>
<feature type="domain" description="Type I restriction modification DNA specificity" evidence="4">
    <location>
        <begin position="297"/>
        <end position="411"/>
    </location>
</feature>
<evidence type="ECO:0000313" key="5">
    <source>
        <dbReference type="EMBL" id="MPL97949.1"/>
    </source>
</evidence>
<dbReference type="InterPro" id="IPR052021">
    <property type="entry name" value="Type-I_RS_S_subunit"/>
</dbReference>
<dbReference type="PANTHER" id="PTHR30408">
    <property type="entry name" value="TYPE-1 RESTRICTION ENZYME ECOKI SPECIFICITY PROTEIN"/>
    <property type="match status" value="1"/>
</dbReference>
<organism evidence="5">
    <name type="scientific">bioreactor metagenome</name>
    <dbReference type="NCBI Taxonomy" id="1076179"/>
    <lineage>
        <taxon>unclassified sequences</taxon>
        <taxon>metagenomes</taxon>
        <taxon>ecological metagenomes</taxon>
    </lineage>
</organism>
<dbReference type="GO" id="GO:0003677">
    <property type="term" value="F:DNA binding"/>
    <property type="evidence" value="ECO:0007669"/>
    <property type="project" value="UniProtKB-KW"/>
</dbReference>
<dbReference type="SUPFAM" id="SSF116734">
    <property type="entry name" value="DNA methylase specificity domain"/>
    <property type="match status" value="2"/>
</dbReference>
<dbReference type="InterPro" id="IPR044946">
    <property type="entry name" value="Restrct_endonuc_typeI_TRD_sf"/>
</dbReference>
<accession>A0A644W2J3</accession>
<dbReference type="InterPro" id="IPR000055">
    <property type="entry name" value="Restrct_endonuc_typeI_TRD"/>
</dbReference>
<comment type="caution">
    <text evidence="5">The sequence shown here is derived from an EMBL/GenBank/DDBJ whole genome shotgun (WGS) entry which is preliminary data.</text>
</comment>
<dbReference type="GO" id="GO:0009307">
    <property type="term" value="P:DNA restriction-modification system"/>
    <property type="evidence" value="ECO:0007669"/>
    <property type="project" value="UniProtKB-KW"/>
</dbReference>
<dbReference type="EMBL" id="VSSQ01000582">
    <property type="protein sequence ID" value="MPL97949.1"/>
    <property type="molecule type" value="Genomic_DNA"/>
</dbReference>
<dbReference type="Gene3D" id="1.10.287.1120">
    <property type="entry name" value="Bipartite methylase S protein"/>
    <property type="match status" value="2"/>
</dbReference>
<keyword evidence="2" id="KW-0680">Restriction system</keyword>
<evidence type="ECO:0000256" key="1">
    <source>
        <dbReference type="ARBA" id="ARBA00010923"/>
    </source>
</evidence>
<sequence>MSKEKLLIPELRFPEFSNERGWEKEELGIISEIVRGGSPRPIQDYLTTDINGFNWLKIADVPSDSKYITETKEKVIKEGLSSTREVNPGDLILSNSMSFGRPYILKIKTCIHDGWIAIRKISNVTFEDYLYYFISSESSQKYFDTNAAGAAVKNLNADIIKLLPVLFPKNKKEQQKIASCLSSLDEVITAHSQKLELLKDHKKGLMQNLFPQEGEKVPKYRFKEFEKDGEWIQTTVEDNCLVKGRIGYRGYTTQDLVGQGEGALVLGGKHIQNQMLELKDPTYLSWEKYYESPEIMVEVGDIIFSQRGTLGDCAIINREIGPATINPSMVLLKNITCNASFLYYILIGDRIQIEVQKNRAMGAIPMLSQKQIKEFPFLIPKNPKEQQKIASFLSSLDDLVAAQVEKIEQLKLHKKGLIQSLFPKIIE</sequence>
<comment type="similarity">
    <text evidence="1">Belongs to the type-I restriction system S methylase family.</text>
</comment>